<reference evidence="2 3" key="1">
    <citation type="submission" date="2020-02" db="EMBL/GenBank/DDBJ databases">
        <authorList>
            <person name="Babadi Z.K."/>
            <person name="Risdian C."/>
            <person name="Ebrahimipour G.H."/>
            <person name="Wink J."/>
        </authorList>
    </citation>
    <scope>NUCLEOTIDE SEQUENCE [LARGE SCALE GENOMIC DNA]</scope>
    <source>
        <strain evidence="2 3">ZKHCc1 1396</strain>
    </source>
</reference>
<dbReference type="Proteomes" id="UP001516472">
    <property type="component" value="Unassembled WGS sequence"/>
</dbReference>
<proteinExistence type="predicted"/>
<comment type="caution">
    <text evidence="2">The sequence shown here is derived from an EMBL/GenBank/DDBJ whole genome shotgun (WGS) entry which is preliminary data.</text>
</comment>
<evidence type="ECO:0000313" key="3">
    <source>
        <dbReference type="Proteomes" id="UP001516472"/>
    </source>
</evidence>
<evidence type="ECO:0000313" key="2">
    <source>
        <dbReference type="EMBL" id="MBE4752842.1"/>
    </source>
</evidence>
<keyword evidence="3" id="KW-1185">Reference proteome</keyword>
<dbReference type="EMBL" id="JAAIYO010000014">
    <property type="protein sequence ID" value="MBE4752842.1"/>
    <property type="molecule type" value="Genomic_DNA"/>
</dbReference>
<name>A0ABR9PYK6_9BACT</name>
<feature type="region of interest" description="Disordered" evidence="1">
    <location>
        <begin position="282"/>
        <end position="302"/>
    </location>
</feature>
<sequence>MSHDQNTDKKKRKSADAKHLEDIGGYPHAFTKGTENGKCIWRGLYRHKVHSCSYRYQAVQRAGEDAKVYNWPAYKDAADRGEKIRTSLKTNDAGEPAGNVWYLKYYKLDLDAPKEFEWDLKGKNFQGPLKPYWNNAHHLLPIGMFRESLVKISSEMAETRRAANKQLLTVDGDICKILEMSLLEKMYNVNHKLNMIILPMDDSVSDILRLPKHGGADSNFHGQYDALAKIQLDKVMDFYRTYLNDLPDKEHLTDEQKEAQKGRLELLSQRLYKLLTSECLRGSPPGTPYQGGRNLENQAPEWKREIDSAVPGIRTRRPGGMG</sequence>
<protein>
    <submittedName>
        <fullName evidence="2">Uncharacterized protein</fullName>
    </submittedName>
</protein>
<evidence type="ECO:0000256" key="1">
    <source>
        <dbReference type="SAM" id="MobiDB-lite"/>
    </source>
</evidence>
<organism evidence="2 3">
    <name type="scientific">Corallococcus soli</name>
    <dbReference type="NCBI Taxonomy" id="2710757"/>
    <lineage>
        <taxon>Bacteria</taxon>
        <taxon>Pseudomonadati</taxon>
        <taxon>Myxococcota</taxon>
        <taxon>Myxococcia</taxon>
        <taxon>Myxococcales</taxon>
        <taxon>Cystobacterineae</taxon>
        <taxon>Myxococcaceae</taxon>
        <taxon>Corallococcus</taxon>
    </lineage>
</organism>
<accession>A0ABR9PYK6</accession>
<gene>
    <name evidence="2" type="ORF">G4177_32295</name>
</gene>
<dbReference type="RefSeq" id="WP_193430015.1">
    <property type="nucleotide sequence ID" value="NZ_CBCSIP010000130.1"/>
</dbReference>